<dbReference type="PANTHER" id="PTHR42280">
    <property type="entry name" value="CITG FAMILY PROTEIN"/>
    <property type="match status" value="1"/>
</dbReference>
<dbReference type="STRING" id="523846.Mfer_1255"/>
<proteinExistence type="predicted"/>
<evidence type="ECO:0000313" key="1">
    <source>
        <dbReference type="EMBL" id="ADP78041.1"/>
    </source>
</evidence>
<dbReference type="PANTHER" id="PTHR42280:SF1">
    <property type="entry name" value="CITG FAMILY PROTEIN"/>
    <property type="match status" value="1"/>
</dbReference>
<protein>
    <submittedName>
        <fullName evidence="1">Triphosphoribosyl-dephospho-CoA protein</fullName>
    </submittedName>
</protein>
<dbReference type="InterPro" id="IPR002736">
    <property type="entry name" value="CitG"/>
</dbReference>
<dbReference type="Proteomes" id="UP000002315">
    <property type="component" value="Chromosome"/>
</dbReference>
<dbReference type="AlphaFoldDB" id="E3GX46"/>
<dbReference type="GO" id="GO:0046917">
    <property type="term" value="F:triphosphoribosyl-dephospho-CoA synthase activity"/>
    <property type="evidence" value="ECO:0007669"/>
    <property type="project" value="InterPro"/>
</dbReference>
<accession>E3GX46</accession>
<name>E3GX46_METFV</name>
<sequence length="315" mass="35139">MNANYVSKSAQIASILEVSGYPKPGNVHRTKDFDDMCFEDFLISGIVIGDVMYEAAKRSKKCRDLKSIELGYLIYKAVKETKKWVNNNTNLGIIMLLTPLSAAAGMSKRFGEIRENVDKIMRNTTPKDSVYLYRAIRMANAGGMGNHEIDVTDKSSESKLLKNNLNMFDVLKISSSWDNIANELTNAMPITFDIGFPTFKKNLKYGINIATVQTFLVILSKFPDTLIRRKYGHKTAVKVSEAAKDILDVGGMLSNEGYKKIKHLDKKLREKNLNPGTTADLTAASIMVTLLDMYDKTSNSPKCILKEGANGLQNR</sequence>
<gene>
    <name evidence="1" type="ordered locus">Mfer_1255</name>
</gene>
<keyword evidence="2" id="KW-1185">Reference proteome</keyword>
<dbReference type="HOGENOM" id="CLU_063627_0_0_2"/>
<evidence type="ECO:0000313" key="2">
    <source>
        <dbReference type="Proteomes" id="UP000002315"/>
    </source>
</evidence>
<dbReference type="EMBL" id="CP002278">
    <property type="protein sequence ID" value="ADP78041.1"/>
    <property type="molecule type" value="Genomic_DNA"/>
</dbReference>
<dbReference type="KEGG" id="mfv:Mfer_1255"/>
<dbReference type="OrthoDB" id="85890at2157"/>
<reference evidence="1 2" key="1">
    <citation type="journal article" date="2010" name="Stand. Genomic Sci.">
        <title>Complete genome sequence of Methanothermus fervidus type strain (V24S).</title>
        <authorList>
            <person name="Anderson I."/>
            <person name="Djao O.D."/>
            <person name="Misra M."/>
            <person name="Chertkov O."/>
            <person name="Nolan M."/>
            <person name="Lucas S."/>
            <person name="Lapidus A."/>
            <person name="Del Rio T.G."/>
            <person name="Tice H."/>
            <person name="Cheng J.F."/>
            <person name="Tapia R."/>
            <person name="Han C."/>
            <person name="Goodwin L."/>
            <person name="Pitluck S."/>
            <person name="Liolios K."/>
            <person name="Ivanova N."/>
            <person name="Mavromatis K."/>
            <person name="Mikhailova N."/>
            <person name="Pati A."/>
            <person name="Brambilla E."/>
            <person name="Chen A."/>
            <person name="Palaniappan K."/>
            <person name="Land M."/>
            <person name="Hauser L."/>
            <person name="Chang Y.J."/>
            <person name="Jeffries C.D."/>
            <person name="Sikorski J."/>
            <person name="Spring S."/>
            <person name="Rohde M."/>
            <person name="Eichinger K."/>
            <person name="Huber H."/>
            <person name="Wirth R."/>
            <person name="Goker M."/>
            <person name="Detter J.C."/>
            <person name="Woyke T."/>
            <person name="Bristow J."/>
            <person name="Eisen J.A."/>
            <person name="Markowitz V."/>
            <person name="Hugenholtz P."/>
            <person name="Klenk H.P."/>
            <person name="Kyrpides N.C."/>
        </authorList>
    </citation>
    <scope>NUCLEOTIDE SEQUENCE [LARGE SCALE GENOMIC DNA]</scope>
    <source>
        <strain evidence="2">ATCC 43054 / DSM 2088 / JCM 10308 / V24 S</strain>
    </source>
</reference>
<organism evidence="1 2">
    <name type="scientific">Methanothermus fervidus (strain ATCC 43054 / DSM 2088 / JCM 10308 / V24 S)</name>
    <dbReference type="NCBI Taxonomy" id="523846"/>
    <lineage>
        <taxon>Archaea</taxon>
        <taxon>Methanobacteriati</taxon>
        <taxon>Methanobacteriota</taxon>
        <taxon>Methanomada group</taxon>
        <taxon>Methanobacteria</taxon>
        <taxon>Methanobacteriales</taxon>
        <taxon>Methanothermaceae</taxon>
        <taxon>Methanothermus</taxon>
    </lineage>
</organism>
<dbReference type="GO" id="GO:0005524">
    <property type="term" value="F:ATP binding"/>
    <property type="evidence" value="ECO:0007669"/>
    <property type="project" value="InterPro"/>
</dbReference>
<dbReference type="Pfam" id="PF01874">
    <property type="entry name" value="CitG"/>
    <property type="match status" value="1"/>
</dbReference>
<dbReference type="Gene3D" id="1.10.4200.10">
    <property type="entry name" value="Triphosphoribosyl-dephospho-CoA protein"/>
    <property type="match status" value="1"/>
</dbReference>